<dbReference type="SUPFAM" id="SSF47986">
    <property type="entry name" value="DEATH domain"/>
    <property type="match status" value="1"/>
</dbReference>
<name>A0A6I8UR82_DROPS</name>
<dbReference type="Proteomes" id="UP000001819">
    <property type="component" value="Chromosome 2"/>
</dbReference>
<keyword evidence="3" id="KW-1185">Reference proteome</keyword>
<feature type="compositionally biased region" description="Polar residues" evidence="1">
    <location>
        <begin position="453"/>
        <end position="484"/>
    </location>
</feature>
<organism evidence="3 4">
    <name type="scientific">Drosophila pseudoobscura pseudoobscura</name>
    <name type="common">Fruit fly</name>
    <dbReference type="NCBI Taxonomy" id="46245"/>
    <lineage>
        <taxon>Eukaryota</taxon>
        <taxon>Metazoa</taxon>
        <taxon>Ecdysozoa</taxon>
        <taxon>Arthropoda</taxon>
        <taxon>Hexapoda</taxon>
        <taxon>Insecta</taxon>
        <taxon>Pterygota</taxon>
        <taxon>Neoptera</taxon>
        <taxon>Endopterygota</taxon>
        <taxon>Diptera</taxon>
        <taxon>Brachycera</taxon>
        <taxon>Muscomorpha</taxon>
        <taxon>Ephydroidea</taxon>
        <taxon>Drosophilidae</taxon>
        <taxon>Drosophila</taxon>
        <taxon>Sophophora</taxon>
    </lineage>
</organism>
<dbReference type="InterPro" id="IPR029397">
    <property type="entry name" value="Tube_Death"/>
</dbReference>
<feature type="compositionally biased region" description="Acidic residues" evidence="1">
    <location>
        <begin position="433"/>
        <end position="447"/>
    </location>
</feature>
<dbReference type="GO" id="GO:0007165">
    <property type="term" value="P:signal transduction"/>
    <property type="evidence" value="ECO:0007669"/>
    <property type="project" value="InterPro"/>
</dbReference>
<dbReference type="AlphaFoldDB" id="A0A6I8UR82"/>
<dbReference type="InterPro" id="IPR000488">
    <property type="entry name" value="Death_dom"/>
</dbReference>
<feature type="domain" description="Death" evidence="2">
    <location>
        <begin position="73"/>
        <end position="196"/>
    </location>
</feature>
<evidence type="ECO:0000313" key="4">
    <source>
        <dbReference type="RefSeq" id="XP_001359607.4"/>
    </source>
</evidence>
<dbReference type="CDD" id="cd08308">
    <property type="entry name" value="Death_Tube"/>
    <property type="match status" value="1"/>
</dbReference>
<dbReference type="SMART" id="SM00005">
    <property type="entry name" value="DEATH"/>
    <property type="match status" value="1"/>
</dbReference>
<feature type="region of interest" description="Disordered" evidence="1">
    <location>
        <begin position="420"/>
        <end position="507"/>
    </location>
</feature>
<feature type="region of interest" description="Disordered" evidence="1">
    <location>
        <begin position="262"/>
        <end position="309"/>
    </location>
</feature>
<reference evidence="4" key="2">
    <citation type="submission" date="2025-08" db="UniProtKB">
        <authorList>
            <consortium name="RefSeq"/>
        </authorList>
    </citation>
    <scope>IDENTIFICATION</scope>
    <source>
        <strain evidence="4">MV-25-SWS-2005</strain>
        <tissue evidence="4">Whole body</tissue>
    </source>
</reference>
<evidence type="ECO:0000256" key="1">
    <source>
        <dbReference type="SAM" id="MobiDB-lite"/>
    </source>
</evidence>
<dbReference type="Gene3D" id="1.10.533.10">
    <property type="entry name" value="Death Domain, Fas"/>
    <property type="match status" value="1"/>
</dbReference>
<dbReference type="InParanoid" id="A0A6I8UR82"/>
<dbReference type="Pfam" id="PF14786">
    <property type="entry name" value="Death_2"/>
    <property type="match status" value="1"/>
</dbReference>
<feature type="compositionally biased region" description="Low complexity" evidence="1">
    <location>
        <begin position="485"/>
        <end position="498"/>
    </location>
</feature>
<dbReference type="FunCoup" id="A0A6I8UR82">
    <property type="interactions" value="216"/>
</dbReference>
<accession>A0A6I8UR82</accession>
<feature type="compositionally biased region" description="Low complexity" evidence="1">
    <location>
        <begin position="286"/>
        <end position="303"/>
    </location>
</feature>
<sequence>METQQTKNTLKLCCGVEEMRKCFYNAHRKAGQLETQTNSPNKGSETTPFHRKPREEHIVMAKANGWCGSSSKYTRTTELRRVEDNDIYKLATILDVNACWRKLMSIIPKGLDVQACSAAGAVKITANGGPKYTAQDISLIDGVAERLPPDQSISQVMIDEWKTSGKLNERPTVGVLLQLLVEAELFSAADFVALNFLNEPKPERPADGPAAHFSLELGDDMDVDTEATDASYLPNTALNAAAQGSLGFNLDYFDKHMVRRDKSVPQPSASVPPTAPPRSSRHQRNAASPSASTGTTSATATTPNIPNLTILNPSEQLQEPAQVEQPPPQNIPNLSILINSSAASMTTASTALENTSNGSSSTDPPNIPIITLLIDNPAEISGPVAADAVSANSTTTPTAASLNNLPMISALNLNAENGEVFHQDSGSTSSLSNDEDDDDDIDEEGDYADASLPNLSNSEQHNSNNDSSLTTVTGTSGDNSFELTNDSSSASNDDYASNIPNLSELQQ</sequence>
<evidence type="ECO:0000259" key="2">
    <source>
        <dbReference type="SMART" id="SM00005"/>
    </source>
</evidence>
<reference evidence="3" key="1">
    <citation type="submission" date="2024-06" db="UniProtKB">
        <authorList>
            <consortium name="RefSeq"/>
        </authorList>
    </citation>
    <scope>NUCLEOTIDE SEQUENCE [LARGE SCALE GENOMIC DNA]</scope>
    <source>
        <strain evidence="3">MV2-25</strain>
    </source>
</reference>
<protein>
    <submittedName>
        <fullName evidence="4">Protein Tube</fullName>
    </submittedName>
</protein>
<dbReference type="RefSeq" id="XP_001359607.4">
    <property type="nucleotide sequence ID" value="XM_001359570.4"/>
</dbReference>
<dbReference type="KEGG" id="dpo:4802744"/>
<gene>
    <name evidence="4" type="primary">tub</name>
</gene>
<dbReference type="InterPro" id="IPR011029">
    <property type="entry name" value="DEATH-like_dom_sf"/>
</dbReference>
<evidence type="ECO:0000313" key="3">
    <source>
        <dbReference type="Proteomes" id="UP000001819"/>
    </source>
</evidence>
<proteinExistence type="predicted"/>